<keyword evidence="1" id="KW-0472">Membrane</keyword>
<dbReference type="RefSeq" id="WP_066695546.1">
    <property type="nucleotide sequence ID" value="NZ_FRBM01000004.1"/>
</dbReference>
<gene>
    <name evidence="2" type="ORF">BBH99_21220</name>
    <name evidence="3" type="ORF">SAMN05444407_104318</name>
</gene>
<accession>A0A1M7BDL7</accession>
<keyword evidence="1" id="KW-0812">Transmembrane</keyword>
<dbReference type="InterPro" id="IPR046289">
    <property type="entry name" value="DUF6326"/>
</dbReference>
<dbReference type="OrthoDB" id="1551186at2"/>
<dbReference type="Proteomes" id="UP000184069">
    <property type="component" value="Unassembled WGS sequence"/>
</dbReference>
<name>A0A1M7BDL7_9FLAO</name>
<dbReference type="Pfam" id="PF19851">
    <property type="entry name" value="DUF6326"/>
    <property type="match status" value="1"/>
</dbReference>
<dbReference type="STRING" id="1423959.SAMN05444407_104318"/>
<protein>
    <submittedName>
        <fullName evidence="3">Uncharacterized protein</fullName>
    </submittedName>
</protein>
<dbReference type="EMBL" id="MAYF01000187">
    <property type="protein sequence ID" value="OCA78587.1"/>
    <property type="molecule type" value="Genomic_DNA"/>
</dbReference>
<sequence length="138" mass="15583">MNNSTQLEDIRVNVKIILAGLWTSVTLCYLYGDYFELYTPGKAQGLVDGHNLLNSPLNLLLAAVVLAIPAVMVFLSLILKPVINRILNIVVGIFFTLIMLFIGISSFSEWYLFYVLLAAVECIITILIVVYAWKWKRI</sequence>
<evidence type="ECO:0000313" key="5">
    <source>
        <dbReference type="Proteomes" id="UP000184069"/>
    </source>
</evidence>
<reference evidence="2 4" key="1">
    <citation type="submission" date="2016-07" db="EMBL/GenBank/DDBJ databases">
        <authorList>
            <person name="Jeong J.-J."/>
            <person name="Kim D.W."/>
            <person name="Sang M.K."/>
            <person name="Choi I.-G."/>
            <person name="Kim K.D."/>
        </authorList>
    </citation>
    <scope>NUCLEOTIDE SEQUENCE [LARGE SCALE GENOMIC DNA]</scope>
    <source>
        <strain evidence="2 4">C-26</strain>
    </source>
</reference>
<reference evidence="3 5" key="2">
    <citation type="submission" date="2016-11" db="EMBL/GenBank/DDBJ databases">
        <authorList>
            <person name="Jaros S."/>
            <person name="Januszkiewicz K."/>
            <person name="Wedrychowicz H."/>
        </authorList>
    </citation>
    <scope>NUCLEOTIDE SEQUENCE [LARGE SCALE GENOMIC DNA]</scope>
    <source>
        <strain evidence="3 5">DSM 27621</strain>
    </source>
</reference>
<organism evidence="3 5">
    <name type="scientific">Chryseobacterium contaminans</name>
    <dbReference type="NCBI Taxonomy" id="1423959"/>
    <lineage>
        <taxon>Bacteria</taxon>
        <taxon>Pseudomonadati</taxon>
        <taxon>Bacteroidota</taxon>
        <taxon>Flavobacteriia</taxon>
        <taxon>Flavobacteriales</taxon>
        <taxon>Weeksellaceae</taxon>
        <taxon>Chryseobacterium group</taxon>
        <taxon>Chryseobacterium</taxon>
    </lineage>
</organism>
<feature type="transmembrane region" description="Helical" evidence="1">
    <location>
        <begin position="12"/>
        <end position="32"/>
    </location>
</feature>
<evidence type="ECO:0000313" key="4">
    <source>
        <dbReference type="Proteomes" id="UP000093508"/>
    </source>
</evidence>
<dbReference type="Proteomes" id="UP000093508">
    <property type="component" value="Unassembled WGS sequence"/>
</dbReference>
<keyword evidence="4" id="KW-1185">Reference proteome</keyword>
<evidence type="ECO:0000313" key="3">
    <source>
        <dbReference type="EMBL" id="SHL52699.1"/>
    </source>
</evidence>
<dbReference type="EMBL" id="FRBM01000004">
    <property type="protein sequence ID" value="SHL52699.1"/>
    <property type="molecule type" value="Genomic_DNA"/>
</dbReference>
<feature type="transmembrane region" description="Helical" evidence="1">
    <location>
        <begin position="86"/>
        <end position="105"/>
    </location>
</feature>
<proteinExistence type="predicted"/>
<feature type="transmembrane region" description="Helical" evidence="1">
    <location>
        <begin position="59"/>
        <end position="79"/>
    </location>
</feature>
<evidence type="ECO:0000313" key="2">
    <source>
        <dbReference type="EMBL" id="OCA78587.1"/>
    </source>
</evidence>
<feature type="transmembrane region" description="Helical" evidence="1">
    <location>
        <begin position="111"/>
        <end position="133"/>
    </location>
</feature>
<dbReference type="AlphaFoldDB" id="A0A1M7BDL7"/>
<keyword evidence="1" id="KW-1133">Transmembrane helix</keyword>
<evidence type="ECO:0000256" key="1">
    <source>
        <dbReference type="SAM" id="Phobius"/>
    </source>
</evidence>